<evidence type="ECO:0000313" key="8">
    <source>
        <dbReference type="EMBL" id="BCR87756.1"/>
    </source>
</evidence>
<dbReference type="Gene3D" id="4.10.240.10">
    <property type="entry name" value="Zn(2)-C6 fungal-type DNA-binding domain"/>
    <property type="match status" value="1"/>
</dbReference>
<keyword evidence="4" id="KW-0804">Transcription</keyword>
<dbReference type="Pfam" id="PF04082">
    <property type="entry name" value="Fungal_trans"/>
    <property type="match status" value="1"/>
</dbReference>
<keyword evidence="5" id="KW-0539">Nucleus</keyword>
<dbReference type="GeneID" id="66982115"/>
<dbReference type="PANTHER" id="PTHR47424:SF3">
    <property type="entry name" value="REGULATORY PROTEIN GAL4"/>
    <property type="match status" value="1"/>
</dbReference>
<feature type="region of interest" description="Disordered" evidence="6">
    <location>
        <begin position="1"/>
        <end position="33"/>
    </location>
</feature>
<dbReference type="CDD" id="cd00067">
    <property type="entry name" value="GAL4"/>
    <property type="match status" value="1"/>
</dbReference>
<dbReference type="GO" id="GO:0008270">
    <property type="term" value="F:zinc ion binding"/>
    <property type="evidence" value="ECO:0007669"/>
    <property type="project" value="InterPro"/>
</dbReference>
<dbReference type="RefSeq" id="XP_043136278.1">
    <property type="nucleotide sequence ID" value="XM_043278505.1"/>
</dbReference>
<feature type="compositionally biased region" description="Basic and acidic residues" evidence="6">
    <location>
        <begin position="85"/>
        <end position="102"/>
    </location>
</feature>
<reference evidence="8" key="1">
    <citation type="submission" date="2021-01" db="EMBL/GenBank/DDBJ databases">
        <authorList>
            <consortium name="Aspergillus chevalieri M1 genome sequencing consortium"/>
            <person name="Kazuki M."/>
            <person name="Futagami T."/>
        </authorList>
    </citation>
    <scope>NUCLEOTIDE SEQUENCE</scope>
    <source>
        <strain evidence="8">M1</strain>
    </source>
</reference>
<dbReference type="SMART" id="SM00906">
    <property type="entry name" value="Fungal_trans"/>
    <property type="match status" value="1"/>
</dbReference>
<feature type="region of interest" description="Disordered" evidence="6">
    <location>
        <begin position="124"/>
        <end position="156"/>
    </location>
</feature>
<feature type="compositionally biased region" description="Basic and acidic residues" evidence="6">
    <location>
        <begin position="1"/>
        <end position="10"/>
    </location>
</feature>
<keyword evidence="9" id="KW-1185">Reference proteome</keyword>
<evidence type="ECO:0000256" key="5">
    <source>
        <dbReference type="ARBA" id="ARBA00023242"/>
    </source>
</evidence>
<gene>
    <name evidence="8" type="ORF">ACHE_40320S</name>
</gene>
<keyword evidence="2" id="KW-0805">Transcription regulation</keyword>
<dbReference type="SMART" id="SM00066">
    <property type="entry name" value="GAL4"/>
    <property type="match status" value="1"/>
</dbReference>
<feature type="region of interest" description="Disordered" evidence="6">
    <location>
        <begin position="78"/>
        <end position="102"/>
    </location>
</feature>
<dbReference type="InterPro" id="IPR051127">
    <property type="entry name" value="Fungal_SecMet_Regulators"/>
</dbReference>
<feature type="compositionally biased region" description="Basic and acidic residues" evidence="6">
    <location>
        <begin position="685"/>
        <end position="694"/>
    </location>
</feature>
<dbReference type="KEGG" id="ache:ACHE_40320S"/>
<proteinExistence type="predicted"/>
<name>A0A7R7ZNP1_ASPCH</name>
<keyword evidence="1" id="KW-0479">Metal-binding</keyword>
<protein>
    <recommendedName>
        <fullName evidence="7">Zn(2)-C6 fungal-type domain-containing protein</fullName>
    </recommendedName>
</protein>
<feature type="region of interest" description="Disordered" evidence="6">
    <location>
        <begin position="678"/>
        <end position="745"/>
    </location>
</feature>
<dbReference type="EMBL" id="AP024419">
    <property type="protein sequence ID" value="BCR87756.1"/>
    <property type="molecule type" value="Genomic_DNA"/>
</dbReference>
<organism evidence="8 9">
    <name type="scientific">Aspergillus chevalieri</name>
    <name type="common">Eurotium chevalieri</name>
    <dbReference type="NCBI Taxonomy" id="182096"/>
    <lineage>
        <taxon>Eukaryota</taxon>
        <taxon>Fungi</taxon>
        <taxon>Dikarya</taxon>
        <taxon>Ascomycota</taxon>
        <taxon>Pezizomycotina</taxon>
        <taxon>Eurotiomycetes</taxon>
        <taxon>Eurotiomycetidae</taxon>
        <taxon>Eurotiales</taxon>
        <taxon>Aspergillaceae</taxon>
        <taxon>Aspergillus</taxon>
        <taxon>Aspergillus subgen. Aspergillus</taxon>
    </lineage>
</organism>
<dbReference type="InterPro" id="IPR036864">
    <property type="entry name" value="Zn2-C6_fun-type_DNA-bd_sf"/>
</dbReference>
<dbReference type="PANTHER" id="PTHR47424">
    <property type="entry name" value="REGULATORY PROTEIN GAL4"/>
    <property type="match status" value="1"/>
</dbReference>
<evidence type="ECO:0000256" key="1">
    <source>
        <dbReference type="ARBA" id="ARBA00022723"/>
    </source>
</evidence>
<dbReference type="Proteomes" id="UP000637239">
    <property type="component" value="Chromosome 4"/>
</dbReference>
<evidence type="ECO:0000256" key="6">
    <source>
        <dbReference type="SAM" id="MobiDB-lite"/>
    </source>
</evidence>
<dbReference type="InterPro" id="IPR007219">
    <property type="entry name" value="XnlR_reg_dom"/>
</dbReference>
<evidence type="ECO:0000256" key="2">
    <source>
        <dbReference type="ARBA" id="ARBA00023015"/>
    </source>
</evidence>
<accession>A0A7R7ZNP1</accession>
<evidence type="ECO:0000256" key="3">
    <source>
        <dbReference type="ARBA" id="ARBA00023125"/>
    </source>
</evidence>
<dbReference type="PROSITE" id="PS50048">
    <property type="entry name" value="ZN2_CY6_FUNGAL_2"/>
    <property type="match status" value="1"/>
</dbReference>
<evidence type="ECO:0000256" key="4">
    <source>
        <dbReference type="ARBA" id="ARBA00023163"/>
    </source>
</evidence>
<dbReference type="GO" id="GO:0003677">
    <property type="term" value="F:DNA binding"/>
    <property type="evidence" value="ECO:0007669"/>
    <property type="project" value="UniProtKB-KW"/>
</dbReference>
<dbReference type="SUPFAM" id="SSF57701">
    <property type="entry name" value="Zn2/Cys6 DNA-binding domain"/>
    <property type="match status" value="1"/>
</dbReference>
<dbReference type="CDD" id="cd12148">
    <property type="entry name" value="fungal_TF_MHR"/>
    <property type="match status" value="1"/>
</dbReference>
<dbReference type="GO" id="GO:0006351">
    <property type="term" value="P:DNA-templated transcription"/>
    <property type="evidence" value="ECO:0007669"/>
    <property type="project" value="InterPro"/>
</dbReference>
<feature type="domain" description="Zn(2)-C6 fungal-type" evidence="7">
    <location>
        <begin position="40"/>
        <end position="69"/>
    </location>
</feature>
<evidence type="ECO:0000313" key="9">
    <source>
        <dbReference type="Proteomes" id="UP000637239"/>
    </source>
</evidence>
<dbReference type="GO" id="GO:0000981">
    <property type="term" value="F:DNA-binding transcription factor activity, RNA polymerase II-specific"/>
    <property type="evidence" value="ECO:0007669"/>
    <property type="project" value="InterPro"/>
</dbReference>
<evidence type="ECO:0000259" key="7">
    <source>
        <dbReference type="PROSITE" id="PS50048"/>
    </source>
</evidence>
<keyword evidence="3" id="KW-0238">DNA-binding</keyword>
<reference evidence="8" key="2">
    <citation type="submission" date="2021-02" db="EMBL/GenBank/DDBJ databases">
        <title>Aspergillus chevalieri M1 genome sequence.</title>
        <authorList>
            <person name="Kadooka C."/>
            <person name="Mori K."/>
            <person name="Futagami T."/>
        </authorList>
    </citation>
    <scope>NUCLEOTIDE SEQUENCE</scope>
    <source>
        <strain evidence="8">M1</strain>
    </source>
</reference>
<sequence>MSDTHGERVENTLSQVEDVNIAPEEYPPKRQKRGRYVSKACDECQKRKIKCDGRLPCRACTLKGRECNRQTIDMRRRGLTVPDEALERSHSPGDQDKEHPTTKELAVRLDRIENQLSSLVSSISRGLGGLDGSTSEPVSPQDHRTNHGPRSLGFSSIKSTPNNSVPMFSGETSIAHTLDQVENHLAHIGGDENRHSAATSQIAKTSLPPSPIPRGEVDDENHEQIYIRQVLNDFDIEPDRQCWDEFLDTFCEEVHILYPMLHLPTLRLTYIKMWGKHLLSPECELGHDDSRFSIAQIWICLAIGRCTQSARIHGEDGRHSAGWSLYDAAMHLIGDLLSSFRECSSPKLILQTLVLIVIYLFRLDANESAEKVLALAITHSHNLGIHRRKVVEGISAFNSEMVRRVWWCIYLMDRRLAIDTGHPFLIQDVNVDTPLPRELSDDWLTGYRDDPSTNCEVEPDIQAEVARAPLTAVSYLNAMISYSRLIGRVWEGMYGVGRTETAPSFLLRESLEQHIARAQKEIQSEFLQDYNKPLNWKLNSAPWWRTKQRMLMHIRWYSIQLLIRKPMLQRAVSPSSPIPESPENEVTCMHIAQNMIQGLTKFPKERVRSTFTFLHYFVSATMISMGLIIKEPSFKAAYGNATLQAARMLRTYCRQTWISGRMVRSIYRLNQMATRVLSDYSSRPSSREVKEARKPALANRPSKQPYFAPDMHPQHNTSYSLGNAPDSRQAPQATENTQGQQIKFPNNPLDYPTNTGLHDLSAFEDIWNPELTNIVMDDFDFEETTASNLNQTFPSNAYGINPALTQTTTTFAAPDVESARPLNAQTAFIYDAPTGISQDVQVTGESEMEIDWLQSLFWDSVGSYL</sequence>
<dbReference type="InterPro" id="IPR001138">
    <property type="entry name" value="Zn2Cys6_DnaBD"/>
</dbReference>
<dbReference type="Pfam" id="PF00172">
    <property type="entry name" value="Zn_clus"/>
    <property type="match status" value="1"/>
</dbReference>
<dbReference type="AlphaFoldDB" id="A0A7R7ZNP1"/>
<feature type="compositionally biased region" description="Polar residues" evidence="6">
    <location>
        <begin position="729"/>
        <end position="744"/>
    </location>
</feature>